<evidence type="ECO:0000313" key="3">
    <source>
        <dbReference type="EMBL" id="OQE14276.1"/>
    </source>
</evidence>
<feature type="coiled-coil region" evidence="1">
    <location>
        <begin position="174"/>
        <end position="253"/>
    </location>
</feature>
<protein>
    <recommendedName>
        <fullName evidence="5">Apple domain-containing protein</fullName>
    </recommendedName>
</protein>
<dbReference type="EMBL" id="MLQL01000039">
    <property type="protein sequence ID" value="OQE14276.1"/>
    <property type="molecule type" value="Genomic_DNA"/>
</dbReference>
<name>A0A1V6SK12_9EURO</name>
<sequence>MVVWSTAILLLLGAGGTHATANAGDFDKYCPNKIGNKAEFNSLSYHYQCERFPNPSMYRRDLRSLDQCAATCSKESSCTAMAWSTRKLRCYFTEGYDFELVNFGKSGQGDWILFSKAEDADTSGPGLSGGNCQQEVEGATEACQQEAEGKCTSEKDTLEQELEERCKTQSAADNQECQDARADCEKAKAVLQQQLALPKDCTAELDNARLKQQTLATKLEEATKDAAICHSKAKNTENELKEWQTKSKAEADKCKATIDSLKTQLQIRPTDPWHVSAEISQEIMRTPISQICV</sequence>
<evidence type="ECO:0008006" key="5">
    <source>
        <dbReference type="Google" id="ProtNLM"/>
    </source>
</evidence>
<evidence type="ECO:0000313" key="4">
    <source>
        <dbReference type="Proteomes" id="UP000191342"/>
    </source>
</evidence>
<accession>A0A1V6SK12</accession>
<evidence type="ECO:0000256" key="1">
    <source>
        <dbReference type="SAM" id="Coils"/>
    </source>
</evidence>
<reference evidence="4" key="1">
    <citation type="journal article" date="2017" name="Nat. Microbiol.">
        <title>Global analysis of biosynthetic gene clusters reveals vast potential of secondary metabolite production in Penicillium species.</title>
        <authorList>
            <person name="Nielsen J.C."/>
            <person name="Grijseels S."/>
            <person name="Prigent S."/>
            <person name="Ji B."/>
            <person name="Dainat J."/>
            <person name="Nielsen K.F."/>
            <person name="Frisvad J.C."/>
            <person name="Workman M."/>
            <person name="Nielsen J."/>
        </authorList>
    </citation>
    <scope>NUCLEOTIDE SEQUENCE [LARGE SCALE GENOMIC DNA]</scope>
    <source>
        <strain evidence="4">IBT 14082</strain>
    </source>
</reference>
<keyword evidence="1" id="KW-0175">Coiled coil</keyword>
<gene>
    <name evidence="3" type="ORF">PENFLA_c039G09344</name>
</gene>
<organism evidence="3 4">
    <name type="scientific">Penicillium flavigenum</name>
    <dbReference type="NCBI Taxonomy" id="254877"/>
    <lineage>
        <taxon>Eukaryota</taxon>
        <taxon>Fungi</taxon>
        <taxon>Dikarya</taxon>
        <taxon>Ascomycota</taxon>
        <taxon>Pezizomycotina</taxon>
        <taxon>Eurotiomycetes</taxon>
        <taxon>Eurotiomycetidae</taxon>
        <taxon>Eurotiales</taxon>
        <taxon>Aspergillaceae</taxon>
        <taxon>Penicillium</taxon>
    </lineage>
</organism>
<keyword evidence="4" id="KW-1185">Reference proteome</keyword>
<evidence type="ECO:0000256" key="2">
    <source>
        <dbReference type="SAM" id="SignalP"/>
    </source>
</evidence>
<proteinExistence type="predicted"/>
<comment type="caution">
    <text evidence="3">The sequence shown here is derived from an EMBL/GenBank/DDBJ whole genome shotgun (WGS) entry which is preliminary data.</text>
</comment>
<feature type="signal peptide" evidence="2">
    <location>
        <begin position="1"/>
        <end position="19"/>
    </location>
</feature>
<dbReference type="Proteomes" id="UP000191342">
    <property type="component" value="Unassembled WGS sequence"/>
</dbReference>
<dbReference type="AlphaFoldDB" id="A0A1V6SK12"/>
<feature type="chain" id="PRO_5012912601" description="Apple domain-containing protein" evidence="2">
    <location>
        <begin position="20"/>
        <end position="293"/>
    </location>
</feature>
<keyword evidence="2" id="KW-0732">Signal</keyword>